<accession>A0A367P647</accession>
<dbReference type="EMBL" id="QDHA01000183">
    <property type="protein sequence ID" value="RCJ03310.1"/>
    <property type="molecule type" value="Genomic_DNA"/>
</dbReference>
<protein>
    <submittedName>
        <fullName evidence="1">Uncharacterized protein</fullName>
    </submittedName>
</protein>
<gene>
    <name evidence="1" type="ORF">DDK22_38080</name>
</gene>
<comment type="caution">
    <text evidence="1">The sequence shown here is derived from an EMBL/GenBank/DDBJ whole genome shotgun (WGS) entry which is preliminary data.</text>
</comment>
<organism evidence="1 2">
    <name type="scientific">Cupriavidus necator</name>
    <name type="common">Alcaligenes eutrophus</name>
    <name type="synonym">Ralstonia eutropha</name>
    <dbReference type="NCBI Taxonomy" id="106590"/>
    <lineage>
        <taxon>Bacteria</taxon>
        <taxon>Pseudomonadati</taxon>
        <taxon>Pseudomonadota</taxon>
        <taxon>Betaproteobacteria</taxon>
        <taxon>Burkholderiales</taxon>
        <taxon>Burkholderiaceae</taxon>
        <taxon>Cupriavidus</taxon>
    </lineage>
</organism>
<evidence type="ECO:0000313" key="1">
    <source>
        <dbReference type="EMBL" id="RCJ03310.1"/>
    </source>
</evidence>
<proteinExistence type="predicted"/>
<dbReference type="AlphaFoldDB" id="A0A367P647"/>
<name>A0A367P647_CUPNE</name>
<dbReference type="Proteomes" id="UP000253501">
    <property type="component" value="Unassembled WGS sequence"/>
</dbReference>
<reference evidence="1 2" key="1">
    <citation type="submission" date="2018-04" db="EMBL/GenBank/DDBJ databases">
        <title>Cupriavidus necator CR12 genome sequencing and assembly.</title>
        <authorList>
            <person name="Ben Fekih I."/>
            <person name="Mazhar H.S."/>
            <person name="Bello S.K."/>
            <person name="Rensing C."/>
        </authorList>
    </citation>
    <scope>NUCLEOTIDE SEQUENCE [LARGE SCALE GENOMIC DNA]</scope>
    <source>
        <strain evidence="1 2">CR12</strain>
    </source>
</reference>
<evidence type="ECO:0000313" key="2">
    <source>
        <dbReference type="Proteomes" id="UP000253501"/>
    </source>
</evidence>
<sequence length="248" mass="27287">MLVEAAEELKNLKDTLVQQQEASARIKAFTTLLQQVTEQIARIPAGLAAILDRTGVTEAKLVAAGAQVVALRDSIPEIVTRIERSDVGRSIDSLSASIAESRSEFQGFREMVLRLEGITREFQTVTESTTQKFGEQLQQNLEAHEKATVLVAALRAEFLARFDAVQARVDASESRTQRDAANHFKVLDSLRSTGESQVKLLQHLTSQVVKLGGDEMGRLREEIAAIAVQLEKQGNAIDVLSKRKGFTF</sequence>